<protein>
    <submittedName>
        <fullName evidence="1">Uncharacterized protein</fullName>
    </submittedName>
</protein>
<reference evidence="1" key="1">
    <citation type="submission" date="2018-02" db="EMBL/GenBank/DDBJ databases">
        <title>Rhizophora mucronata_Transcriptome.</title>
        <authorList>
            <person name="Meera S.P."/>
            <person name="Sreeshan A."/>
            <person name="Augustine A."/>
        </authorList>
    </citation>
    <scope>NUCLEOTIDE SEQUENCE</scope>
    <source>
        <tissue evidence="1">Leaf</tissue>
    </source>
</reference>
<accession>A0A2P2IX06</accession>
<sequence length="44" mass="5248">MRMQEKYSRVNKIVFQLIEKGMVPHMTHIIPVPNDSIVDRIRNI</sequence>
<name>A0A2P2IX06_RHIMU</name>
<proteinExistence type="predicted"/>
<dbReference type="AlphaFoldDB" id="A0A2P2IX06"/>
<organism evidence="1">
    <name type="scientific">Rhizophora mucronata</name>
    <name type="common">Asiatic mangrove</name>
    <dbReference type="NCBI Taxonomy" id="61149"/>
    <lineage>
        <taxon>Eukaryota</taxon>
        <taxon>Viridiplantae</taxon>
        <taxon>Streptophyta</taxon>
        <taxon>Embryophyta</taxon>
        <taxon>Tracheophyta</taxon>
        <taxon>Spermatophyta</taxon>
        <taxon>Magnoliopsida</taxon>
        <taxon>eudicotyledons</taxon>
        <taxon>Gunneridae</taxon>
        <taxon>Pentapetalae</taxon>
        <taxon>rosids</taxon>
        <taxon>fabids</taxon>
        <taxon>Malpighiales</taxon>
        <taxon>Rhizophoraceae</taxon>
        <taxon>Rhizophora</taxon>
    </lineage>
</organism>
<dbReference type="EMBL" id="GGEC01005245">
    <property type="protein sequence ID" value="MBW85728.1"/>
    <property type="molecule type" value="Transcribed_RNA"/>
</dbReference>
<evidence type="ECO:0000313" key="1">
    <source>
        <dbReference type="EMBL" id="MBW85728.1"/>
    </source>
</evidence>